<comment type="caution">
    <text evidence="3">The sequence shown here is derived from an EMBL/GenBank/DDBJ whole genome shotgun (WGS) entry which is preliminary data.</text>
</comment>
<dbReference type="InterPro" id="IPR013486">
    <property type="entry name" value="SpoIID/LytB"/>
</dbReference>
<keyword evidence="1" id="KW-0732">Signal</keyword>
<evidence type="ECO:0000256" key="1">
    <source>
        <dbReference type="SAM" id="SignalP"/>
    </source>
</evidence>
<dbReference type="InterPro" id="IPR051922">
    <property type="entry name" value="Bact_Sporulation_Assoc"/>
</dbReference>
<protein>
    <submittedName>
        <fullName evidence="3">SpoIID/LytB domain protein</fullName>
    </submittedName>
</protein>
<dbReference type="Gene3D" id="3.40.50.12090">
    <property type="match status" value="1"/>
</dbReference>
<dbReference type="Pfam" id="PF08486">
    <property type="entry name" value="SpoIID"/>
    <property type="match status" value="1"/>
</dbReference>
<dbReference type="GO" id="GO:0030435">
    <property type="term" value="P:sporulation resulting in formation of a cellular spore"/>
    <property type="evidence" value="ECO:0007669"/>
    <property type="project" value="InterPro"/>
</dbReference>
<evidence type="ECO:0000259" key="2">
    <source>
        <dbReference type="Pfam" id="PF08486"/>
    </source>
</evidence>
<dbReference type="PANTHER" id="PTHR30032">
    <property type="entry name" value="N-ACETYLMURAMOYL-L-ALANINE AMIDASE-RELATED"/>
    <property type="match status" value="1"/>
</dbReference>
<feature type="signal peptide" evidence="1">
    <location>
        <begin position="1"/>
        <end position="30"/>
    </location>
</feature>
<evidence type="ECO:0000313" key="3">
    <source>
        <dbReference type="EMBL" id="PFG38673.1"/>
    </source>
</evidence>
<accession>A0A2A9EIM0</accession>
<organism evidence="3 4">
    <name type="scientific">Georgenia soli</name>
    <dbReference type="NCBI Taxonomy" id="638953"/>
    <lineage>
        <taxon>Bacteria</taxon>
        <taxon>Bacillati</taxon>
        <taxon>Actinomycetota</taxon>
        <taxon>Actinomycetes</taxon>
        <taxon>Micrococcales</taxon>
        <taxon>Bogoriellaceae</taxon>
        <taxon>Georgenia</taxon>
    </lineage>
</organism>
<dbReference type="Pfam" id="PF04122">
    <property type="entry name" value="CW_binding_2"/>
    <property type="match status" value="3"/>
</dbReference>
<feature type="chain" id="PRO_5013196675" evidence="1">
    <location>
        <begin position="31"/>
        <end position="722"/>
    </location>
</feature>
<proteinExistence type="predicted"/>
<dbReference type="InterPro" id="IPR013693">
    <property type="entry name" value="SpoIID/LytB_N"/>
</dbReference>
<gene>
    <name evidence="3" type="ORF">ATJ97_1159</name>
</gene>
<reference evidence="3 4" key="1">
    <citation type="submission" date="2017-10" db="EMBL/GenBank/DDBJ databases">
        <title>Sequencing the genomes of 1000 actinobacteria strains.</title>
        <authorList>
            <person name="Klenk H.-P."/>
        </authorList>
    </citation>
    <scope>NUCLEOTIDE SEQUENCE [LARGE SCALE GENOMIC DNA]</scope>
    <source>
        <strain evidence="3 4">DSM 21838</strain>
    </source>
</reference>
<feature type="domain" description="Sporulation stage II protein D amidase enhancer LytB N-terminal" evidence="2">
    <location>
        <begin position="203"/>
        <end position="297"/>
    </location>
</feature>
<dbReference type="NCBIfam" id="TIGR02669">
    <property type="entry name" value="SpoIID_LytB"/>
    <property type="match status" value="1"/>
</dbReference>
<name>A0A2A9EIM0_9MICO</name>
<dbReference type="OrthoDB" id="9773852at2"/>
<dbReference type="Proteomes" id="UP000222106">
    <property type="component" value="Unassembled WGS sequence"/>
</dbReference>
<dbReference type="AlphaFoldDB" id="A0A2A9EIM0"/>
<evidence type="ECO:0000313" key="4">
    <source>
        <dbReference type="Proteomes" id="UP000222106"/>
    </source>
</evidence>
<keyword evidence="4" id="KW-1185">Reference proteome</keyword>
<sequence length="722" mass="74549">MSLRNVAVRLFSVLSLMALGLVAVPGAAQAAEERYPAPADGAWEVDGRGWGHGIGMSQWGAQGAALKGLTAGQILGFYYPGTTSGTVGNGTVEVALSALALVPTSTVTLWAPAGQSGFTVSVVGGGTRSVSGGRLTVTRSGDKYAFERRTSRTGDVVERFSMTGTQVRVVTGDGVVVARSSSATTGTWYRGSIRLAPSSAATAFDVVNDVKLEDYLRGVVPREVPPSWHMQALRAQAVAARSYVLAEGRKSTYFETCDTVQCQVYGGRATVDAAGNVTAPKEHSRTEEAVSSTAGIVRMAGSSPAFTQFSSTNGGHSRATSNLARHPYLVAQPDPYTGTAPGDSRTRWTSSLPVSTVAKQCPDGGKLNAMVVVERDGNGELGGRITRLRLECTTKDIELTSTSAIAFGMYSHWWKPRPEPVTTPVERISGSDRYEVSAATSRAHFEPEVRVAYIANGLTSVDALSGAPVAGMNDAPVLLTQAGALPTSVATELARLKPERIVILGGTGAVSGAVQRQLSTYTSGPVERLSGSDRYAVSAAVSRASFDSGVDVAYVANGLTSVDALSAAPVAGKNNAPVLLTQTGALPSTVAAELDRLNPKKIVILGGTGAVSSAVQNQLGRYTTSVERWSGADRYAVSATVSRATFGAGAPVVYIANGLTSVDALSGAPVAGMQGAPVLLTQAGALPTSVVTELRRLDPGKVVILGGGGAVSAAVQDQLSRL</sequence>
<dbReference type="EMBL" id="PDJI01000004">
    <property type="protein sequence ID" value="PFG38673.1"/>
    <property type="molecule type" value="Genomic_DNA"/>
</dbReference>
<dbReference type="InterPro" id="IPR007253">
    <property type="entry name" value="Cell_wall-bd_2"/>
</dbReference>
<dbReference type="RefSeq" id="WP_098482901.1">
    <property type="nucleotide sequence ID" value="NZ_PDJI01000004.1"/>
</dbReference>
<dbReference type="PANTHER" id="PTHR30032:SF8">
    <property type="entry name" value="GERMINATION-SPECIFIC N-ACETYLMURAMOYL-L-ALANINE AMIDASE"/>
    <property type="match status" value="1"/>
</dbReference>